<feature type="compositionally biased region" description="Low complexity" evidence="1">
    <location>
        <begin position="40"/>
        <end position="55"/>
    </location>
</feature>
<proteinExistence type="predicted"/>
<sequence>MIHTRIRPLRSWLLAACLIGSSLTVWNCSGKKNENATENSAESTMSDTTATSDSSVFGRQGDTTNNALNAPQQAPPDSGDRGAVVPAEVKVTPKK</sequence>
<keyword evidence="4" id="KW-1185">Reference proteome</keyword>
<dbReference type="EMBL" id="OCNH01000001">
    <property type="protein sequence ID" value="SOD78079.1"/>
    <property type="molecule type" value="Genomic_DNA"/>
</dbReference>
<feature type="chain" id="PRO_5013375545" evidence="2">
    <location>
        <begin position="28"/>
        <end position="95"/>
    </location>
</feature>
<dbReference type="Proteomes" id="UP000219452">
    <property type="component" value="Unassembled WGS sequence"/>
</dbReference>
<protein>
    <submittedName>
        <fullName evidence="3">Uncharacterized protein</fullName>
    </submittedName>
</protein>
<feature type="region of interest" description="Disordered" evidence="1">
    <location>
        <begin position="29"/>
        <end position="95"/>
    </location>
</feature>
<dbReference type="OrthoDB" id="965177at2"/>
<evidence type="ECO:0000313" key="4">
    <source>
        <dbReference type="Proteomes" id="UP000219452"/>
    </source>
</evidence>
<evidence type="ECO:0000256" key="2">
    <source>
        <dbReference type="SAM" id="SignalP"/>
    </source>
</evidence>
<keyword evidence="2" id="KW-0732">Signal</keyword>
<feature type="signal peptide" evidence="2">
    <location>
        <begin position="1"/>
        <end position="27"/>
    </location>
</feature>
<reference evidence="4" key="1">
    <citation type="submission" date="2017-09" db="EMBL/GenBank/DDBJ databases">
        <authorList>
            <person name="Varghese N."/>
            <person name="Submissions S."/>
        </authorList>
    </citation>
    <scope>NUCLEOTIDE SEQUENCE [LARGE SCALE GENOMIC DNA]</scope>
    <source>
        <strain evidence="4">DSM 29961</strain>
    </source>
</reference>
<evidence type="ECO:0000313" key="3">
    <source>
        <dbReference type="EMBL" id="SOD78079.1"/>
    </source>
</evidence>
<feature type="compositionally biased region" description="Polar residues" evidence="1">
    <location>
        <begin position="61"/>
        <end position="72"/>
    </location>
</feature>
<gene>
    <name evidence="3" type="ORF">SAMN06269250_0281</name>
</gene>
<name>A0A286F4Z7_9BACT</name>
<dbReference type="AlphaFoldDB" id="A0A286F4Z7"/>
<dbReference type="RefSeq" id="WP_097124029.1">
    <property type="nucleotide sequence ID" value="NZ_OCNH01000001.1"/>
</dbReference>
<evidence type="ECO:0000256" key="1">
    <source>
        <dbReference type="SAM" id="MobiDB-lite"/>
    </source>
</evidence>
<accession>A0A286F4Z7</accession>
<organism evidence="3 4">
    <name type="scientific">Spirosoma fluviale</name>
    <dbReference type="NCBI Taxonomy" id="1597977"/>
    <lineage>
        <taxon>Bacteria</taxon>
        <taxon>Pseudomonadati</taxon>
        <taxon>Bacteroidota</taxon>
        <taxon>Cytophagia</taxon>
        <taxon>Cytophagales</taxon>
        <taxon>Cytophagaceae</taxon>
        <taxon>Spirosoma</taxon>
    </lineage>
</organism>